<name>A0A2T7BFG0_9BACT</name>
<evidence type="ECO:0000313" key="2">
    <source>
        <dbReference type="EMBL" id="PUZ25015.1"/>
    </source>
</evidence>
<organism evidence="2 3">
    <name type="scientific">Chitinophaga parva</name>
    <dbReference type="NCBI Taxonomy" id="2169414"/>
    <lineage>
        <taxon>Bacteria</taxon>
        <taxon>Pseudomonadati</taxon>
        <taxon>Bacteroidota</taxon>
        <taxon>Chitinophagia</taxon>
        <taxon>Chitinophagales</taxon>
        <taxon>Chitinophagaceae</taxon>
        <taxon>Chitinophaga</taxon>
    </lineage>
</organism>
<protein>
    <recommendedName>
        <fullName evidence="4">DUF1360 domain-containing protein</fullName>
    </recommendedName>
</protein>
<sequence>MAILVFIIITFFALLAAASIFRSLWISIQQGHWLGKWQQQLRTWDLAGKTFWHNALGGCAVCTSHFAAHALGLPYLAFILFQDFVHINFIWIFFIYLGYVYLSTTVNQYFITKLFK</sequence>
<keyword evidence="3" id="KW-1185">Reference proteome</keyword>
<feature type="transmembrane region" description="Helical" evidence="1">
    <location>
        <begin position="51"/>
        <end position="77"/>
    </location>
</feature>
<evidence type="ECO:0000313" key="3">
    <source>
        <dbReference type="Proteomes" id="UP000244450"/>
    </source>
</evidence>
<evidence type="ECO:0000256" key="1">
    <source>
        <dbReference type="SAM" id="Phobius"/>
    </source>
</evidence>
<dbReference type="AlphaFoldDB" id="A0A2T7BFG0"/>
<comment type="caution">
    <text evidence="2">The sequence shown here is derived from an EMBL/GenBank/DDBJ whole genome shotgun (WGS) entry which is preliminary data.</text>
</comment>
<keyword evidence="1" id="KW-0472">Membrane</keyword>
<keyword evidence="1" id="KW-0812">Transmembrane</keyword>
<proteinExistence type="predicted"/>
<gene>
    <name evidence="2" type="ORF">DCC81_11925</name>
</gene>
<dbReference type="Proteomes" id="UP000244450">
    <property type="component" value="Unassembled WGS sequence"/>
</dbReference>
<feature type="transmembrane region" description="Helical" evidence="1">
    <location>
        <begin position="89"/>
        <end position="111"/>
    </location>
</feature>
<accession>A0A2T7BFG0</accession>
<evidence type="ECO:0008006" key="4">
    <source>
        <dbReference type="Google" id="ProtNLM"/>
    </source>
</evidence>
<keyword evidence="1" id="KW-1133">Transmembrane helix</keyword>
<dbReference type="RefSeq" id="WP_108686852.1">
    <property type="nucleotide sequence ID" value="NZ_QCYK01000002.1"/>
</dbReference>
<dbReference type="EMBL" id="QCYK01000002">
    <property type="protein sequence ID" value="PUZ25015.1"/>
    <property type="molecule type" value="Genomic_DNA"/>
</dbReference>
<reference evidence="2 3" key="1">
    <citation type="submission" date="2018-04" db="EMBL/GenBank/DDBJ databases">
        <title>Chitinophaga fuyangensis sp. nov., isolated from soil in a chemical factory.</title>
        <authorList>
            <person name="Chen K."/>
        </authorList>
    </citation>
    <scope>NUCLEOTIDE SEQUENCE [LARGE SCALE GENOMIC DNA]</scope>
    <source>
        <strain evidence="2 3">LY-1</strain>
    </source>
</reference>